<organism evidence="2 3">
    <name type="scientific">Desulfurella amilsii</name>
    <dbReference type="NCBI Taxonomy" id="1562698"/>
    <lineage>
        <taxon>Bacteria</taxon>
        <taxon>Pseudomonadati</taxon>
        <taxon>Campylobacterota</taxon>
        <taxon>Desulfurellia</taxon>
        <taxon>Desulfurellales</taxon>
        <taxon>Desulfurellaceae</taxon>
        <taxon>Desulfurella</taxon>
    </lineage>
</organism>
<evidence type="ECO:0008006" key="4">
    <source>
        <dbReference type="Google" id="ProtNLM"/>
    </source>
</evidence>
<dbReference type="AlphaFoldDB" id="A0A1X4XZB5"/>
<feature type="transmembrane region" description="Helical" evidence="1">
    <location>
        <begin position="23"/>
        <end position="53"/>
    </location>
</feature>
<name>A0A1X4XZB5_9BACT</name>
<proteinExistence type="predicted"/>
<protein>
    <recommendedName>
        <fullName evidence="4">Type IV conjugative transfer system protein TraL</fullName>
    </recommendedName>
</protein>
<keyword evidence="1" id="KW-0472">Membrane</keyword>
<dbReference type="STRING" id="1562698.DESAMIL20_311"/>
<comment type="caution">
    <text evidence="2">The sequence shown here is derived from an EMBL/GenBank/DDBJ whole genome shotgun (WGS) entry which is preliminary data.</text>
</comment>
<reference evidence="2 3" key="1">
    <citation type="journal article" date="2017" name="Front. Microbiol.">
        <title>Genome Sequence of Desulfurella amilsii Strain TR1 and Comparative Genomics of Desulfurellaceae Family.</title>
        <authorList>
            <person name="Florentino A.P."/>
            <person name="Stams A.J."/>
            <person name="Sanchez-Andrea I."/>
        </authorList>
    </citation>
    <scope>NUCLEOTIDE SEQUENCE [LARGE SCALE GENOMIC DNA]</scope>
    <source>
        <strain evidence="2 3">TR1</strain>
    </source>
</reference>
<dbReference type="Pfam" id="PF07178">
    <property type="entry name" value="TraL"/>
    <property type="match status" value="1"/>
</dbReference>
<evidence type="ECO:0000313" key="3">
    <source>
        <dbReference type="Proteomes" id="UP000194141"/>
    </source>
</evidence>
<accession>A0A1X4XZB5</accession>
<dbReference type="Proteomes" id="UP000194141">
    <property type="component" value="Unassembled WGS sequence"/>
</dbReference>
<keyword evidence="1" id="KW-0812">Transmembrane</keyword>
<keyword evidence="3" id="KW-1185">Reference proteome</keyword>
<dbReference type="RefSeq" id="WP_086033128.1">
    <property type="nucleotide sequence ID" value="NZ_MDSU01000002.1"/>
</dbReference>
<evidence type="ECO:0000313" key="2">
    <source>
        <dbReference type="EMBL" id="OSS42881.1"/>
    </source>
</evidence>
<dbReference type="InterPro" id="IPR009838">
    <property type="entry name" value="T4SS_TraL"/>
</dbReference>
<keyword evidence="1" id="KW-1133">Transmembrane helix</keyword>
<gene>
    <name evidence="2" type="ORF">DESAMIL20_311</name>
</gene>
<dbReference type="EMBL" id="MDSU01000002">
    <property type="protein sequence ID" value="OSS42881.1"/>
    <property type="molecule type" value="Genomic_DNA"/>
</dbReference>
<evidence type="ECO:0000256" key="1">
    <source>
        <dbReference type="SAM" id="Phobius"/>
    </source>
</evidence>
<sequence length="92" mass="10347">MRNVPKIIDEPLKVFIFDKEDGIVGAGIIGLLIFFVNNLLLLLIITLLGMVAVNRYKNNKPKGIIFQTLYKNLNITFGMPIKYLGNKAVLVK</sequence>
<dbReference type="GO" id="GO:0019867">
    <property type="term" value="C:outer membrane"/>
    <property type="evidence" value="ECO:0007669"/>
    <property type="project" value="InterPro"/>
</dbReference>